<dbReference type="GO" id="GO:0005829">
    <property type="term" value="C:cytosol"/>
    <property type="evidence" value="ECO:0007669"/>
    <property type="project" value="TreeGrafter"/>
</dbReference>
<name>A0A5C8PMT9_9HYPH</name>
<dbReference type="InterPro" id="IPR011059">
    <property type="entry name" value="Metal-dep_hydrolase_composite"/>
</dbReference>
<dbReference type="RefSeq" id="WP_147847543.1">
    <property type="nucleotide sequence ID" value="NZ_VDUZ01000013.1"/>
</dbReference>
<comment type="caution">
    <text evidence="2">The sequence shown here is derived from an EMBL/GenBank/DDBJ whole genome shotgun (WGS) entry which is preliminary data.</text>
</comment>
<dbReference type="Gene3D" id="3.20.20.140">
    <property type="entry name" value="Metal-dependent hydrolases"/>
    <property type="match status" value="2"/>
</dbReference>
<reference evidence="2 3" key="1">
    <citation type="submission" date="2019-06" db="EMBL/GenBank/DDBJ databases">
        <title>New taxonomy in bacterial strain CC-CFT640, isolated from vineyard.</title>
        <authorList>
            <person name="Lin S.-Y."/>
            <person name="Tsai C.-F."/>
            <person name="Young C.-C."/>
        </authorList>
    </citation>
    <scope>NUCLEOTIDE SEQUENCE [LARGE SCALE GENOMIC DNA]</scope>
    <source>
        <strain evidence="2 3">CC-CFT640</strain>
    </source>
</reference>
<feature type="domain" description="Amidohydrolase 3" evidence="1">
    <location>
        <begin position="46"/>
        <end position="546"/>
    </location>
</feature>
<dbReference type="SUPFAM" id="SSF51338">
    <property type="entry name" value="Composite domain of metallo-dependent hydrolases"/>
    <property type="match status" value="1"/>
</dbReference>
<evidence type="ECO:0000313" key="2">
    <source>
        <dbReference type="EMBL" id="TXL75739.1"/>
    </source>
</evidence>
<protein>
    <submittedName>
        <fullName evidence="2">Amidohydrolase family protein</fullName>
    </submittedName>
</protein>
<sequence>MARYDRVIRGGTIIDGARLPRFRGDIAIRDGIIAEIGRIDPADAREVIDADGLIVAPGFVDLHTHYDAQVFWDPYCTLSGWHGITSVAIGNCGFGFAPVRPELRERAMMTMTRVEAIPMASMQQGMPWDWVTFPEFLDSVERTPKAMNILPYVPIAPLLIWVMGFDAAKAGARPTDAQHAELSRLLHEAMDAGGCGWSAQRMLPSGPACVQRDFDGSPMPTDVMHDDTCRALAGVLRERNEGFMQMLLVSGDNAQDQRFYEEMAEISGRPMIMNVVQAFDHRPEIHRRVLAWLRSCRERGIRVVGQGLTTDAGFTFTFENWNLFDDIQAWCDATTGTLAERKQKLADPARRQALRENMPKTATGPLPQIVIVGPQTEGNKKWLDHTLALAGEKMGKHPVDVMLDMAVEEDLKTEFFAAPPNGKIEHLKELVDDPYVLFGVSDGGAHTKFLTAGRYPTETLCKVVREHGMISLEEAHWRLSALPAQVAGFEGRGVLRKGAPADIVVYDFDQLAVLPDEIVHDLPGGEWRRVQRARGYRYVLVNGEVTIRDDQQTGTCSGQLLRHGVGRRTPMPRAA</sequence>
<organism evidence="2 3">
    <name type="scientific">Vineibacter terrae</name>
    <dbReference type="NCBI Taxonomy" id="2586908"/>
    <lineage>
        <taxon>Bacteria</taxon>
        <taxon>Pseudomonadati</taxon>
        <taxon>Pseudomonadota</taxon>
        <taxon>Alphaproteobacteria</taxon>
        <taxon>Hyphomicrobiales</taxon>
        <taxon>Vineibacter</taxon>
    </lineage>
</organism>
<dbReference type="PANTHER" id="PTHR11647">
    <property type="entry name" value="HYDRANTOINASE/DIHYDROPYRIMIDINASE FAMILY MEMBER"/>
    <property type="match status" value="1"/>
</dbReference>
<dbReference type="GO" id="GO:0016812">
    <property type="term" value="F:hydrolase activity, acting on carbon-nitrogen (but not peptide) bonds, in cyclic amides"/>
    <property type="evidence" value="ECO:0007669"/>
    <property type="project" value="TreeGrafter"/>
</dbReference>
<dbReference type="EMBL" id="VDUZ01000013">
    <property type="protein sequence ID" value="TXL75739.1"/>
    <property type="molecule type" value="Genomic_DNA"/>
</dbReference>
<dbReference type="InterPro" id="IPR013108">
    <property type="entry name" value="Amidohydro_3"/>
</dbReference>
<dbReference type="SUPFAM" id="SSF51556">
    <property type="entry name" value="Metallo-dependent hydrolases"/>
    <property type="match status" value="1"/>
</dbReference>
<accession>A0A5C8PMT9</accession>
<evidence type="ECO:0000313" key="3">
    <source>
        <dbReference type="Proteomes" id="UP000321638"/>
    </source>
</evidence>
<keyword evidence="2" id="KW-0378">Hydrolase</keyword>
<dbReference type="InterPro" id="IPR032466">
    <property type="entry name" value="Metal_Hydrolase"/>
</dbReference>
<dbReference type="Proteomes" id="UP000321638">
    <property type="component" value="Unassembled WGS sequence"/>
</dbReference>
<dbReference type="Pfam" id="PF07969">
    <property type="entry name" value="Amidohydro_3"/>
    <property type="match status" value="1"/>
</dbReference>
<evidence type="ECO:0000259" key="1">
    <source>
        <dbReference type="Pfam" id="PF07969"/>
    </source>
</evidence>
<gene>
    <name evidence="2" type="ORF">FHP25_13925</name>
</gene>
<dbReference type="PANTHER" id="PTHR11647:SF1">
    <property type="entry name" value="COLLAPSIN RESPONSE MEDIATOR PROTEIN"/>
    <property type="match status" value="1"/>
</dbReference>
<proteinExistence type="predicted"/>
<keyword evidence="3" id="KW-1185">Reference proteome</keyword>
<dbReference type="OrthoDB" id="9766983at2"/>
<dbReference type="AlphaFoldDB" id="A0A5C8PMT9"/>
<dbReference type="InterPro" id="IPR050378">
    <property type="entry name" value="Metallo-dep_Hydrolases_sf"/>
</dbReference>